<keyword evidence="2" id="KW-0472">Membrane</keyword>
<dbReference type="InterPro" id="IPR015655">
    <property type="entry name" value="PP2C"/>
</dbReference>
<evidence type="ECO:0000259" key="3">
    <source>
        <dbReference type="PROSITE" id="PS51746"/>
    </source>
</evidence>
<feature type="transmembrane region" description="Helical" evidence="2">
    <location>
        <begin position="286"/>
        <end position="310"/>
    </location>
</feature>
<dbReference type="SMART" id="SM00331">
    <property type="entry name" value="PP2C_SIG"/>
    <property type="match status" value="1"/>
</dbReference>
<dbReference type="SMART" id="SM00332">
    <property type="entry name" value="PP2Cc"/>
    <property type="match status" value="1"/>
</dbReference>
<dbReference type="SUPFAM" id="SSF81606">
    <property type="entry name" value="PP2C-like"/>
    <property type="match status" value="1"/>
</dbReference>
<dbReference type="InterPro" id="IPR001932">
    <property type="entry name" value="PPM-type_phosphatase-like_dom"/>
</dbReference>
<name>Q1B023_RUBXD</name>
<dbReference type="PANTHER" id="PTHR47992">
    <property type="entry name" value="PROTEIN PHOSPHATASE"/>
    <property type="match status" value="1"/>
</dbReference>
<feature type="domain" description="PPM-type phosphatase" evidence="3">
    <location>
        <begin position="8"/>
        <end position="240"/>
    </location>
</feature>
<dbReference type="GO" id="GO:0004722">
    <property type="term" value="F:protein serine/threonine phosphatase activity"/>
    <property type="evidence" value="ECO:0007669"/>
    <property type="project" value="InterPro"/>
</dbReference>
<dbReference type="EMBL" id="CP000386">
    <property type="protein sequence ID" value="ABG03005.1"/>
    <property type="molecule type" value="Genomic_DNA"/>
</dbReference>
<dbReference type="KEGG" id="rxy:Rxyl_0024"/>
<dbReference type="NCBIfam" id="NF033484">
    <property type="entry name" value="Stp1_PP2C_phos"/>
    <property type="match status" value="1"/>
</dbReference>
<proteinExistence type="predicted"/>
<dbReference type="STRING" id="266117.Rxyl_0024"/>
<dbReference type="Proteomes" id="UP000006637">
    <property type="component" value="Chromosome"/>
</dbReference>
<dbReference type="eggNOG" id="COG0631">
    <property type="taxonomic scope" value="Bacteria"/>
</dbReference>
<gene>
    <name evidence="4" type="ordered locus">Rxyl_0024</name>
</gene>
<feature type="region of interest" description="Disordered" evidence="1">
    <location>
        <begin position="243"/>
        <end position="280"/>
    </location>
</feature>
<sequence>MAMFFLEPFGITDAGRVRQNNEDALLVGEGKDETLFAVADGIGGFEAGEVASSIAIEVLRRMEPGDSFEEALEEANRRIRAAARGDERFAGMGTTVVAVRFGQRDGRPVAEVAHVGDSRAYLMRGSSLRPVTEDHSLVAELVRSGDLSRAEAAEHPQRNLITRALGAEETVNVDTAVLPVEAGDRVVLCSDGLSDMVPEKRISEILDRHREDPETPARRLLQAALEAGGTDNVTVVVVDVRERREEERERGGTREMPPVAPPPAGRRRSPRPSARDKRRSSLSSRLLGRLLRGVIGLVAVAVLLTPAYLWGSSRYFLDVEGGEVVVHRGLPYEVGGVQLNEEWRRTGLRLSEVRRPYREPITERRLYTRDEVERVLRDLER</sequence>
<keyword evidence="2" id="KW-1133">Transmembrane helix</keyword>
<dbReference type="CDD" id="cd00143">
    <property type="entry name" value="PP2Cc"/>
    <property type="match status" value="1"/>
</dbReference>
<dbReference type="PROSITE" id="PS51746">
    <property type="entry name" value="PPM_2"/>
    <property type="match status" value="1"/>
</dbReference>
<protein>
    <submittedName>
        <fullName evidence="4">Protein serine/threonine phosphatases</fullName>
    </submittedName>
</protein>
<dbReference type="InterPro" id="IPR036457">
    <property type="entry name" value="PPM-type-like_dom_sf"/>
</dbReference>
<dbReference type="Gene3D" id="3.60.40.10">
    <property type="entry name" value="PPM-type phosphatase domain"/>
    <property type="match status" value="1"/>
</dbReference>
<dbReference type="HOGENOM" id="CLU_025431_0_0_11"/>
<accession>Q1B023</accession>
<organism evidence="4 5">
    <name type="scientific">Rubrobacter xylanophilus (strain DSM 9941 / JCM 11954 / NBRC 16129 / PRD-1)</name>
    <dbReference type="NCBI Taxonomy" id="266117"/>
    <lineage>
        <taxon>Bacteria</taxon>
        <taxon>Bacillati</taxon>
        <taxon>Actinomycetota</taxon>
        <taxon>Rubrobacteria</taxon>
        <taxon>Rubrobacterales</taxon>
        <taxon>Rubrobacteraceae</taxon>
        <taxon>Rubrobacter</taxon>
    </lineage>
</organism>
<dbReference type="PhylomeDB" id="Q1B023"/>
<reference evidence="4 5" key="1">
    <citation type="submission" date="2006-06" db="EMBL/GenBank/DDBJ databases">
        <title>Complete sequence of Rubrobacter xylanophilus DSM 9941.</title>
        <authorList>
            <consortium name="US DOE Joint Genome Institute"/>
            <person name="Copeland A."/>
            <person name="Lucas S."/>
            <person name="Lapidus A."/>
            <person name="Barry K."/>
            <person name="Detter J.C."/>
            <person name="Glavina del Rio T."/>
            <person name="Hammon N."/>
            <person name="Israni S."/>
            <person name="Dalin E."/>
            <person name="Tice H."/>
            <person name="Pitluck S."/>
            <person name="Munk A.C."/>
            <person name="Brettin T."/>
            <person name="Bruce D."/>
            <person name="Han C."/>
            <person name="Tapia R."/>
            <person name="Gilna P."/>
            <person name="Schmutz J."/>
            <person name="Larimer F."/>
            <person name="Land M."/>
            <person name="Hauser L."/>
            <person name="Kyrpides N."/>
            <person name="Lykidis A."/>
            <person name="da Costa M.S."/>
            <person name="Rainey F.A."/>
            <person name="Empadinhas N."/>
            <person name="Jolivet E."/>
            <person name="Battista J.R."/>
            <person name="Richardson P."/>
        </authorList>
    </citation>
    <scope>NUCLEOTIDE SEQUENCE [LARGE SCALE GENOMIC DNA]</scope>
    <source>
        <strain evidence="5">DSM 9941 / NBRC 16129 / PRD-1</strain>
    </source>
</reference>
<keyword evidence="5" id="KW-1185">Reference proteome</keyword>
<evidence type="ECO:0000313" key="4">
    <source>
        <dbReference type="EMBL" id="ABG03005.1"/>
    </source>
</evidence>
<evidence type="ECO:0000313" key="5">
    <source>
        <dbReference type="Proteomes" id="UP000006637"/>
    </source>
</evidence>
<feature type="compositionally biased region" description="Basic and acidic residues" evidence="1">
    <location>
        <begin position="243"/>
        <end position="253"/>
    </location>
</feature>
<dbReference type="AlphaFoldDB" id="Q1B023"/>
<evidence type="ECO:0000256" key="2">
    <source>
        <dbReference type="SAM" id="Phobius"/>
    </source>
</evidence>
<keyword evidence="2" id="KW-0812">Transmembrane</keyword>
<evidence type="ECO:0000256" key="1">
    <source>
        <dbReference type="SAM" id="MobiDB-lite"/>
    </source>
</evidence>
<dbReference type="Pfam" id="PF13672">
    <property type="entry name" value="PP2C_2"/>
    <property type="match status" value="1"/>
</dbReference>
<feature type="compositionally biased region" description="Basic residues" evidence="1">
    <location>
        <begin position="265"/>
        <end position="280"/>
    </location>
</feature>